<dbReference type="GO" id="GO:0043010">
    <property type="term" value="P:camera-type eye development"/>
    <property type="evidence" value="ECO:0007669"/>
    <property type="project" value="TreeGrafter"/>
</dbReference>
<feature type="coiled-coil region" evidence="8">
    <location>
        <begin position="1532"/>
        <end position="1566"/>
    </location>
</feature>
<keyword evidence="6" id="KW-0206">Cytoskeleton</keyword>
<feature type="coiled-coil region" evidence="8">
    <location>
        <begin position="952"/>
        <end position="1017"/>
    </location>
</feature>
<keyword evidence="5 8" id="KW-0175">Coiled coil</keyword>
<feature type="coiled-coil region" evidence="8">
    <location>
        <begin position="592"/>
        <end position="640"/>
    </location>
</feature>
<keyword evidence="11" id="KW-1185">Reference proteome</keyword>
<dbReference type="GO" id="GO:0001822">
    <property type="term" value="P:kidney development"/>
    <property type="evidence" value="ECO:0007669"/>
    <property type="project" value="TreeGrafter"/>
</dbReference>
<evidence type="ECO:0000256" key="6">
    <source>
        <dbReference type="ARBA" id="ARBA00023212"/>
    </source>
</evidence>
<feature type="coiled-coil region" evidence="8">
    <location>
        <begin position="688"/>
        <end position="743"/>
    </location>
</feature>
<dbReference type="Proteomes" id="UP001295444">
    <property type="component" value="Chromosome 03"/>
</dbReference>
<evidence type="ECO:0000256" key="5">
    <source>
        <dbReference type="ARBA" id="ARBA00023054"/>
    </source>
</evidence>
<feature type="coiled-coil region" evidence="8">
    <location>
        <begin position="1457"/>
        <end position="1484"/>
    </location>
</feature>
<dbReference type="GO" id="GO:0097711">
    <property type="term" value="P:ciliary basal body-plasma membrane docking"/>
    <property type="evidence" value="ECO:0007669"/>
    <property type="project" value="TreeGrafter"/>
</dbReference>
<feature type="coiled-coil region" evidence="8">
    <location>
        <begin position="59"/>
        <end position="556"/>
    </location>
</feature>
<evidence type="ECO:0000313" key="10">
    <source>
        <dbReference type="EMBL" id="CAH2277684.1"/>
    </source>
</evidence>
<feature type="coiled-coil region" evidence="8">
    <location>
        <begin position="1913"/>
        <end position="2217"/>
    </location>
</feature>
<evidence type="ECO:0000256" key="1">
    <source>
        <dbReference type="ARBA" id="ARBA00004120"/>
    </source>
</evidence>
<dbReference type="PANTHER" id="PTHR18879:SF20">
    <property type="entry name" value="CENTROSOMAL PROTEIN OF 290 KDA"/>
    <property type="match status" value="1"/>
</dbReference>
<dbReference type="GO" id="GO:1905515">
    <property type="term" value="P:non-motile cilium assembly"/>
    <property type="evidence" value="ECO:0007669"/>
    <property type="project" value="TreeGrafter"/>
</dbReference>
<feature type="domain" description="Centrosomal protein of 290kDa coiled-coil region" evidence="9">
    <location>
        <begin position="1279"/>
        <end position="1406"/>
    </location>
</feature>
<dbReference type="GO" id="GO:0035869">
    <property type="term" value="C:ciliary transition zone"/>
    <property type="evidence" value="ECO:0007669"/>
    <property type="project" value="TreeGrafter"/>
</dbReference>
<proteinExistence type="predicted"/>
<dbReference type="InterPro" id="IPR026201">
    <property type="entry name" value="Cep290"/>
</dbReference>
<dbReference type="PANTHER" id="PTHR18879">
    <property type="entry name" value="CENTROSOMAL PROTEIN OF 290 KDA"/>
    <property type="match status" value="1"/>
</dbReference>
<evidence type="ECO:0000256" key="2">
    <source>
        <dbReference type="ARBA" id="ARBA00004300"/>
    </source>
</evidence>
<dbReference type="GO" id="GO:1905349">
    <property type="term" value="P:ciliary transition zone assembly"/>
    <property type="evidence" value="ECO:0007669"/>
    <property type="project" value="TreeGrafter"/>
</dbReference>
<keyword evidence="4" id="KW-0970">Cilium biogenesis/degradation</keyword>
<feature type="coiled-coil region" evidence="8">
    <location>
        <begin position="1063"/>
        <end position="1097"/>
    </location>
</feature>
<comment type="subcellular location">
    <subcellularLocation>
        <location evidence="1">Cytoplasm</location>
        <location evidence="1">Cytoskeleton</location>
        <location evidence="1">Cilium basal body</location>
    </subcellularLocation>
    <subcellularLocation>
        <location evidence="2">Cytoplasm</location>
        <location evidence="2">Cytoskeleton</location>
        <location evidence="2">Microtubule organizing center</location>
        <location evidence="2">Centrosome</location>
    </subcellularLocation>
</comment>
<evidence type="ECO:0000256" key="3">
    <source>
        <dbReference type="ARBA" id="ARBA00022490"/>
    </source>
</evidence>
<dbReference type="EMBL" id="OW240914">
    <property type="protein sequence ID" value="CAH2277684.1"/>
    <property type="molecule type" value="Genomic_DNA"/>
</dbReference>
<name>A0AAD1RT92_PELCU</name>
<evidence type="ECO:0000259" key="9">
    <source>
        <dbReference type="Pfam" id="PF16574"/>
    </source>
</evidence>
<sequence>MPPAMDWEKLLRVDPETLPGQERLAEKMLKSVSQVNGSNLKDESPENLIHLFRISQSLMKMKAQEVELALEEAEKAGEEQARIENQLRSKIKQLENEMEISQLSTGTRDTRFLREEIRQLEDQLGQRERELKDIVKELEKEKQVNEKLALRNEETDNENSKLRRENEQLRQDVIDYQRQIDSQRESLMARGDGPDYKSAISKKNMELVQYLDEIQSLSEANEKLEAQNQEMTKNLEESVQEMEKMTEEYSKMKRIVQQTDSVMDQLRKEKEHYALQVHELTEQLQAKNEEDDPVMIAVNTKVEEWKRILASKDEEIMEYQQMVQNLREKLKISQLDKDKNSVLALQQGLQERDNQIKMLTEQLEQHTKEMDSHSLHIEHVKQQLQKGSSKHTDQIRNEEFQRMLQILEQRLKEAERVAELAENDAKQKDKDLIDALRRLQEYESGVYGLEEAVAEIKELKVNLNIRDREIEALTKDINKLELKVNDVLDENEDLRERLGLEPKTIIDLTEFKNIKALKQQQYRAENQILLKEIERLEEERIELKQHIRKLAQDKGKRAASLGLTADDFHLNDSSPANMISKKRSDFILVDNTEDIKGKNENLTKQLNENERELERSKTIVAELKSKLKELSEENRQMHQGMAEILQALKESQKDSSVKGGEATLIIPSLERLVNAIETKHAGGGFDVSVHLKAQADQLTGRNEELRKELRESRKEATNLSNQLSKANEKVSHLENELALLRQSEGANIIFKAINLPEGMSASSTNLVNSLNEFLLHLLQELESKEQSIVKLDNALEEYKRKFAVIRHQQGLLYKEYQSERESWKQKAEKLKEENENLESQKEQEAVQITEFMNLLETLKMDPDEMKRLVAESSRKLTVLRVNEKSLTRRYTTLFEMEQHLRKENYKLKSEISEMEVTVGERIGYLQRYKEVAAFKIASLQKALDDSVPSTDLELANKQYNELTVKYRDMLQKDNLLVQRATKLEQLEHENASLKTQIVSYNKELEIAKEKLYTLEQAFEHLNAVGGNSAMDKATKVITNNEIVSISKKITMLEMKELNERQRAEHSQKMYEHLRATLNQIEERNFELETKFAELTKINLEAQKVEQALRDELASSVSKAVSEADRRRITDLEKSEAELKVEVSKLRSVSDIAKMQVSTLVARQQSREKEVESLRKQVLDYQDQTDEKALIAKLHQQIVALQISESTAVGKLEAAVTKLRKLEAYSLRLEQKIDDKEQALYFARLEGRNRAKHLRQTVQSLRRQFSGALPLVQQEKFSKTLIQLQNDKLKTMHEKELVEKEHREAETRALELELKLKSLEELIGTLKDARGAQKVTEWHKKMEELRLQELKLTRELNQKKEEIKYLNNIISEQERTIDTLEEEVVQQGKFHEERQMAWDQREVELERQLDMHEQQQNEVLSTARRFEEATGAVPDSSLPLPQQLEIALRKIKEHVRTIMETKAVCRTLEEKLKNKESQLWTSEQNVLSRDKVINELRLRIPAAAEREKLLSDLNQRDEESEQRQALKVAHQTIASMQARLNQKEDVLKKYQHLLSKAREEQEEIAKKHADDIRVLHQKLNSYSDTSLNKIKESALELMKKPSLQISSSAHFMRLAEMEQTVAEQDNSLASLSNKLKKVTAELEQQKQITIAQVHELQNSKTRLEENYIMEIKNIKNEAEELRSRLSQMEKEVQYLNTELEVQKEANTRAPTATMKNLVERLKNQLVLKEKQQKALSKALLALRSEMTSHAEQQIIAAAALKEENLNIQEIIDRQTKDLKAQIEDLNEQQLKLKETLKSSRNREKSLTEDLENLNDEVREKQKVLNKLQKDKDEVDKENEELKKRIKRLANSMQSKHDLENKQSVIEELQKKIKVLEADLVKKTEEAGRKPSREDKGSKEEIIRWEEGKKWQSKIEGMKNKLKDKDKEIESLTKQLTTLKELYSKADQEKMVLQKRLKSRGVTVDQVVGARTVESEKEVEELQKINYKLENEIAHMKTQQALPRDSVVDDLHMKNRYLQEKLQQLERQVSKENLSRPSTSGIGSDYQLSRDMELQKENLRLSAENVELQLQLEQAQKDLPRLKDQITNLKEMCDLLKKEKVDAERKLGNVRGSGRSGKTVPELEKTIALMKRVVERVQRENDDLKKAPGVVSNEKLTNLELENERLKSEIEKLQLHVGGQLSTRYEAKTKGMEKVITENERLRKELKTEVEKSEKLKIAKRSLEVMNEKLTMNLEGTRTKLSLAESRGPQLEGTEGKAWKSVVVSKMYETKMKEMELDLKKKNDSIFDLKKLLKEATEHELKTEKTIQHLKDEIELLKHFPEDSKTEPGLTRDFQILRLANNRLENEKAELLHQLEAYRHQFIAHFPETNASGYDELFDKARKNDKLMEDIVDLQTHVKTSDLEKQHLKEEIQRLKRELENFDPTFFEEIEDLKYNYNEEVKKNILLEERLKALAEQFGVQVEIPASGD</sequence>
<feature type="coiled-coil region" evidence="8">
    <location>
        <begin position="1294"/>
        <end position="1382"/>
    </location>
</feature>
<reference evidence="10" key="1">
    <citation type="submission" date="2022-03" db="EMBL/GenBank/DDBJ databases">
        <authorList>
            <person name="Alioto T."/>
            <person name="Alioto T."/>
            <person name="Gomez Garrido J."/>
        </authorList>
    </citation>
    <scope>NUCLEOTIDE SEQUENCE</scope>
</reference>
<evidence type="ECO:0000256" key="8">
    <source>
        <dbReference type="SAM" id="Coils"/>
    </source>
</evidence>
<feature type="coiled-coil region" evidence="8">
    <location>
        <begin position="774"/>
        <end position="847"/>
    </location>
</feature>
<organism evidence="10 11">
    <name type="scientific">Pelobates cultripes</name>
    <name type="common">Western spadefoot toad</name>
    <dbReference type="NCBI Taxonomy" id="61616"/>
    <lineage>
        <taxon>Eukaryota</taxon>
        <taxon>Metazoa</taxon>
        <taxon>Chordata</taxon>
        <taxon>Craniata</taxon>
        <taxon>Vertebrata</taxon>
        <taxon>Euteleostomi</taxon>
        <taxon>Amphibia</taxon>
        <taxon>Batrachia</taxon>
        <taxon>Anura</taxon>
        <taxon>Pelobatoidea</taxon>
        <taxon>Pelobatidae</taxon>
        <taxon>Pelobates</taxon>
    </lineage>
</organism>
<protein>
    <submittedName>
        <fullName evidence="10">Centrosomal of 290 kDa isoform X1</fullName>
    </submittedName>
</protein>
<evidence type="ECO:0000256" key="7">
    <source>
        <dbReference type="ARBA" id="ARBA00023273"/>
    </source>
</evidence>
<keyword evidence="3" id="KW-0963">Cytoplasm</keyword>
<feature type="coiled-coil region" evidence="8">
    <location>
        <begin position="1613"/>
        <end position="1884"/>
    </location>
</feature>
<feature type="coiled-coil region" evidence="8">
    <location>
        <begin position="2396"/>
        <end position="2455"/>
    </location>
</feature>
<evidence type="ECO:0000313" key="11">
    <source>
        <dbReference type="Proteomes" id="UP001295444"/>
    </source>
</evidence>
<gene>
    <name evidence="10" type="ORF">PECUL_23A051647</name>
</gene>
<feature type="coiled-coil region" evidence="8">
    <location>
        <begin position="2291"/>
        <end position="2359"/>
    </location>
</feature>
<dbReference type="GO" id="GO:0034451">
    <property type="term" value="C:centriolar satellite"/>
    <property type="evidence" value="ECO:0007669"/>
    <property type="project" value="TreeGrafter"/>
</dbReference>
<accession>A0AAD1RT92</accession>
<evidence type="ECO:0000256" key="4">
    <source>
        <dbReference type="ARBA" id="ARBA00022794"/>
    </source>
</evidence>
<dbReference type="Pfam" id="PF16574">
    <property type="entry name" value="CEP209_CC5"/>
    <property type="match status" value="1"/>
</dbReference>
<dbReference type="InterPro" id="IPR032321">
    <property type="entry name" value="Cep209_CC5"/>
</dbReference>
<keyword evidence="7" id="KW-0966">Cell projection</keyword>